<dbReference type="EMBL" id="CZBI01000004">
    <property type="protein sequence ID" value="CUQ23667.1"/>
    <property type="molecule type" value="Genomic_DNA"/>
</dbReference>
<dbReference type="AlphaFoldDB" id="A0A174UUH4"/>
<dbReference type="RefSeq" id="WP_055219926.1">
    <property type="nucleotide sequence ID" value="NZ_CZBI01000004.1"/>
</dbReference>
<dbReference type="Proteomes" id="UP000095541">
    <property type="component" value="Unassembled WGS sequence"/>
</dbReference>
<evidence type="ECO:0000313" key="2">
    <source>
        <dbReference type="Proteomes" id="UP000095541"/>
    </source>
</evidence>
<reference evidence="1 2" key="1">
    <citation type="submission" date="2015-09" db="EMBL/GenBank/DDBJ databases">
        <authorList>
            <consortium name="Pathogen Informatics"/>
        </authorList>
    </citation>
    <scope>NUCLEOTIDE SEQUENCE [LARGE SCALE GENOMIC DNA]</scope>
    <source>
        <strain evidence="1 2">2789STDY5834945</strain>
    </source>
</reference>
<accession>A0A174UUH4</accession>
<organism evidence="1 2">
    <name type="scientific">Bacteroides thetaiotaomicron</name>
    <dbReference type="NCBI Taxonomy" id="818"/>
    <lineage>
        <taxon>Bacteria</taxon>
        <taxon>Pseudomonadati</taxon>
        <taxon>Bacteroidota</taxon>
        <taxon>Bacteroidia</taxon>
        <taxon>Bacteroidales</taxon>
        <taxon>Bacteroidaceae</taxon>
        <taxon>Bacteroides</taxon>
    </lineage>
</organism>
<proteinExistence type="predicted"/>
<evidence type="ECO:0000313" key="1">
    <source>
        <dbReference type="EMBL" id="CUQ23667.1"/>
    </source>
</evidence>
<gene>
    <name evidence="1" type="ORF">ERS852557_03115</name>
</gene>
<protein>
    <submittedName>
        <fullName evidence="1">Uncharacterized protein</fullName>
    </submittedName>
</protein>
<sequence>MAQLSWGKPKIEFGKLGADGAAPTKWDKLEYDPVENSTKLTTSKGEKKEAKVEGGENEAVKYSRNTYAFEFEIRAAKGRSKPIEDEDGVVKEEYAVRLTPEDSSVEGILIDRATVSVEDTFDTSEGKKWKYTFDALKPATGNQVKPYTASAPAPEG</sequence>
<name>A0A174UUH4_BACT4</name>